<keyword evidence="2" id="KW-0408">Iron</keyword>
<dbReference type="EMBL" id="QPII01000005">
    <property type="protein sequence ID" value="RCV89852.1"/>
    <property type="molecule type" value="Genomic_DNA"/>
</dbReference>
<dbReference type="CDD" id="cd02909">
    <property type="entry name" value="cupin_pirin_N"/>
    <property type="match status" value="1"/>
</dbReference>
<protein>
    <submittedName>
        <fullName evidence="7">Pirin family protein</fullName>
    </submittedName>
</protein>
<comment type="cofactor">
    <cofactor evidence="2">
        <name>Fe cation</name>
        <dbReference type="ChEBI" id="CHEBI:24875"/>
    </cofactor>
    <text evidence="2">Binds 1 Fe cation per subunit.</text>
</comment>
<evidence type="ECO:0000259" key="5">
    <source>
        <dbReference type="Pfam" id="PF02678"/>
    </source>
</evidence>
<feature type="domain" description="Pirin C-terminal" evidence="6">
    <location>
        <begin position="184"/>
        <end position="282"/>
    </location>
</feature>
<dbReference type="InterPro" id="IPR012093">
    <property type="entry name" value="Pirin"/>
</dbReference>
<dbReference type="Pfam" id="PF02678">
    <property type="entry name" value="Pirin"/>
    <property type="match status" value="1"/>
</dbReference>
<evidence type="ECO:0000256" key="3">
    <source>
        <dbReference type="RuleBase" id="RU003457"/>
    </source>
</evidence>
<dbReference type="PANTHER" id="PTHR13903:SF8">
    <property type="entry name" value="PIRIN"/>
    <property type="match status" value="1"/>
</dbReference>
<dbReference type="Proteomes" id="UP000252405">
    <property type="component" value="Unassembled WGS sequence"/>
</dbReference>
<evidence type="ECO:0000259" key="6">
    <source>
        <dbReference type="Pfam" id="PF05726"/>
    </source>
</evidence>
<feature type="region of interest" description="Disordered" evidence="4">
    <location>
        <begin position="1"/>
        <end position="27"/>
    </location>
</feature>
<gene>
    <name evidence="7" type="ORF">DU505_09725</name>
</gene>
<sequence>MKRRSVASVHPAYRDDIGDLQTRRPLPGPGVPQVDPFLFLNHHGPQVYAPYNAGLPFGPHPHRGFETVTFILEGSLAHHDSSGHASVIEAGGVQWMTAGSGLVHAEISPPEFKQRGGALEILQLWVNLPSRLKMVAPHYVGLQREDIPAVTLDEGRVSLELIAGEHAGETGPVESLTGVFMSVVRLAAGGRAELPAPSGRNVFLYAVSGQARVAGDRVEPWHLIEMNDDGDTLVLEAETRCCHLFGYAEPIGEPVVSHGPFVMNTQEEIAQAVSDYQAGKFGSGLSL</sequence>
<organism evidence="7 8">
    <name type="scientific">Billgrantia montanilacus</name>
    <dbReference type="NCBI Taxonomy" id="2282305"/>
    <lineage>
        <taxon>Bacteria</taxon>
        <taxon>Pseudomonadati</taxon>
        <taxon>Pseudomonadota</taxon>
        <taxon>Gammaproteobacteria</taxon>
        <taxon>Oceanospirillales</taxon>
        <taxon>Halomonadaceae</taxon>
        <taxon>Billgrantia</taxon>
    </lineage>
</organism>
<keyword evidence="2" id="KW-0479">Metal-binding</keyword>
<evidence type="ECO:0000256" key="4">
    <source>
        <dbReference type="SAM" id="MobiDB-lite"/>
    </source>
</evidence>
<comment type="similarity">
    <text evidence="1 3">Belongs to the pirin family.</text>
</comment>
<feature type="binding site" evidence="2">
    <location>
        <position position="62"/>
    </location>
    <ligand>
        <name>Fe cation</name>
        <dbReference type="ChEBI" id="CHEBI:24875"/>
    </ligand>
</feature>
<dbReference type="Pfam" id="PF05726">
    <property type="entry name" value="Pirin_C"/>
    <property type="match status" value="1"/>
</dbReference>
<dbReference type="PANTHER" id="PTHR13903">
    <property type="entry name" value="PIRIN-RELATED"/>
    <property type="match status" value="1"/>
</dbReference>
<dbReference type="OrthoDB" id="9780903at2"/>
<evidence type="ECO:0000313" key="7">
    <source>
        <dbReference type="EMBL" id="RCV89852.1"/>
    </source>
</evidence>
<dbReference type="InterPro" id="IPR008778">
    <property type="entry name" value="Pirin_C_dom"/>
</dbReference>
<proteinExistence type="inferred from homology"/>
<evidence type="ECO:0000313" key="8">
    <source>
        <dbReference type="Proteomes" id="UP000252405"/>
    </source>
</evidence>
<comment type="caution">
    <text evidence="7">The sequence shown here is derived from an EMBL/GenBank/DDBJ whole genome shotgun (WGS) entry which is preliminary data.</text>
</comment>
<feature type="domain" description="Pirin N-terminal" evidence="5">
    <location>
        <begin position="22"/>
        <end position="126"/>
    </location>
</feature>
<feature type="binding site" evidence="2">
    <location>
        <position position="104"/>
    </location>
    <ligand>
        <name>Fe cation</name>
        <dbReference type="ChEBI" id="CHEBI:24875"/>
    </ligand>
</feature>
<dbReference type="RefSeq" id="WP_114478781.1">
    <property type="nucleotide sequence ID" value="NZ_QPII01000005.1"/>
</dbReference>
<accession>A0A368U1B6</accession>
<feature type="binding site" evidence="2">
    <location>
        <position position="106"/>
    </location>
    <ligand>
        <name>Fe cation</name>
        <dbReference type="ChEBI" id="CHEBI:24875"/>
    </ligand>
</feature>
<dbReference type="SUPFAM" id="SSF51182">
    <property type="entry name" value="RmlC-like cupins"/>
    <property type="match status" value="1"/>
</dbReference>
<keyword evidence="8" id="KW-1185">Reference proteome</keyword>
<dbReference type="GO" id="GO:0046872">
    <property type="term" value="F:metal ion binding"/>
    <property type="evidence" value="ECO:0007669"/>
    <property type="project" value="UniProtKB-KW"/>
</dbReference>
<dbReference type="InterPro" id="IPR014710">
    <property type="entry name" value="RmlC-like_jellyroll"/>
</dbReference>
<name>A0A368U1B6_9GAMM</name>
<dbReference type="CDD" id="cd02247">
    <property type="entry name" value="cupin_pirin_C"/>
    <property type="match status" value="1"/>
</dbReference>
<dbReference type="InterPro" id="IPR003829">
    <property type="entry name" value="Pirin_N_dom"/>
</dbReference>
<dbReference type="AlphaFoldDB" id="A0A368U1B6"/>
<feature type="binding site" evidence="2">
    <location>
        <position position="60"/>
    </location>
    <ligand>
        <name>Fe cation</name>
        <dbReference type="ChEBI" id="CHEBI:24875"/>
    </ligand>
</feature>
<dbReference type="Gene3D" id="2.60.120.10">
    <property type="entry name" value="Jelly Rolls"/>
    <property type="match status" value="2"/>
</dbReference>
<reference evidence="7 8" key="1">
    <citation type="submission" date="2018-07" db="EMBL/GenBank/DDBJ databases">
        <title>Halomonas montanilacus sp. nov., isolated from Lake Pengyan on Tibetan Plateau.</title>
        <authorList>
            <person name="Lu H."/>
            <person name="Xing P."/>
            <person name="Wu Q."/>
        </authorList>
    </citation>
    <scope>NUCLEOTIDE SEQUENCE [LARGE SCALE GENOMIC DNA]</scope>
    <source>
        <strain evidence="7 8">PYC7W</strain>
    </source>
</reference>
<dbReference type="InterPro" id="IPR011051">
    <property type="entry name" value="RmlC_Cupin_sf"/>
</dbReference>
<dbReference type="PIRSF" id="PIRSF006232">
    <property type="entry name" value="Pirin"/>
    <property type="match status" value="1"/>
</dbReference>
<evidence type="ECO:0000256" key="2">
    <source>
        <dbReference type="PIRSR" id="PIRSR006232-1"/>
    </source>
</evidence>
<evidence type="ECO:0000256" key="1">
    <source>
        <dbReference type="ARBA" id="ARBA00008416"/>
    </source>
</evidence>